<evidence type="ECO:0000313" key="5">
    <source>
        <dbReference type="Proteomes" id="UP001379533"/>
    </source>
</evidence>
<evidence type="ECO:0000256" key="3">
    <source>
        <dbReference type="SAM" id="Phobius"/>
    </source>
</evidence>
<keyword evidence="5" id="KW-1185">Reference proteome</keyword>
<keyword evidence="1" id="KW-0175">Coiled coil</keyword>
<feature type="region of interest" description="Disordered" evidence="2">
    <location>
        <begin position="1"/>
        <end position="48"/>
    </location>
</feature>
<evidence type="ECO:0000256" key="1">
    <source>
        <dbReference type="SAM" id="Coils"/>
    </source>
</evidence>
<reference evidence="4 5" key="1">
    <citation type="submission" date="2021-12" db="EMBL/GenBank/DDBJ databases">
        <title>Discovery of the Pendulisporaceae a myxobacterial family with distinct sporulation behavior and unique specialized metabolism.</title>
        <authorList>
            <person name="Garcia R."/>
            <person name="Popoff A."/>
            <person name="Bader C.D."/>
            <person name="Loehr J."/>
            <person name="Walesch S."/>
            <person name="Walt C."/>
            <person name="Boldt J."/>
            <person name="Bunk B."/>
            <person name="Haeckl F.J.F.P.J."/>
            <person name="Gunesch A.P."/>
            <person name="Birkelbach J."/>
            <person name="Nuebel U."/>
            <person name="Pietschmann T."/>
            <person name="Bach T."/>
            <person name="Mueller R."/>
        </authorList>
    </citation>
    <scope>NUCLEOTIDE SEQUENCE [LARGE SCALE GENOMIC DNA]</scope>
    <source>
        <strain evidence="4 5">MSr12523</strain>
    </source>
</reference>
<feature type="transmembrane region" description="Helical" evidence="3">
    <location>
        <begin position="603"/>
        <end position="621"/>
    </location>
</feature>
<gene>
    <name evidence="4" type="ORF">LZC95_21195</name>
</gene>
<dbReference type="RefSeq" id="WP_394849958.1">
    <property type="nucleotide sequence ID" value="NZ_CP089982.1"/>
</dbReference>
<accession>A0ABZ2KQQ6</accession>
<feature type="compositionally biased region" description="Low complexity" evidence="2">
    <location>
        <begin position="1"/>
        <end position="11"/>
    </location>
</feature>
<dbReference type="EMBL" id="CP089982">
    <property type="protein sequence ID" value="WXA99324.1"/>
    <property type="molecule type" value="Genomic_DNA"/>
</dbReference>
<keyword evidence="3" id="KW-0812">Transmembrane</keyword>
<feature type="transmembrane region" description="Helical" evidence="3">
    <location>
        <begin position="550"/>
        <end position="571"/>
    </location>
</feature>
<protein>
    <submittedName>
        <fullName evidence="4">Uncharacterized protein</fullName>
    </submittedName>
</protein>
<feature type="compositionally biased region" description="Low complexity" evidence="2">
    <location>
        <begin position="23"/>
        <end position="36"/>
    </location>
</feature>
<proteinExistence type="predicted"/>
<evidence type="ECO:0000313" key="4">
    <source>
        <dbReference type="EMBL" id="WXA99324.1"/>
    </source>
</evidence>
<sequence length="1044" mass="110146">MAAAAAQGAKAKSAHVSPSKGDAAAATPGKAAKRAASPSGRMTAKQAYAAGRADGGPLLLEAHRANVAAKKTAMRDAATQRTSAILANARADKAAAENAIEGEARRVEQALDTTRGHVDAVTDAARNEIESARQTRTDASIANTEAQLERLDGMVQAKQEFLGGTSESRATAILEEGRAQARRATETCAEKSKAAWILASRKRAQYGSGERADEIANVIQDMAREAADGITAAGSEMADASRADAAALAAKFRQESADAKSDFPSVLRDTSTEIADARQRAITDITETAARAQSQLDDAHQAAVAELESHRGNLATPVREAAALAGTGIDQQATQACEQLETEADNATAKLDEFEATVVPRLAILRGRALERSIAEADREIEAGHGGFSQALDRFVATSREGALDGANKLVGDAQRMAAAGVSIAALGTRYETAAASLSGKAAEAMGQIESEATSGAQRAIDKLDGELQRKIDDADVRWSEQLESGKRQIAAKIDDGLAVQGQTLESLATSIDEKAREIRDESWLSRAATFVGGVFAGVLEGAWELLKGVLLVALVVLAIAIVVVLVFVVLVFVAPELALALLVGAAAVAGAVAGFVAAYGAVILGVLAVAAIGLVIYNLYTAFTTKGIGDFDLGRAVGKAIFDVVSIAFAEKMFGWAGRLIARLGRWLGFVGEDGARLARLLELLGGDEAKLEGLVGAFGGNAARLERVLGLVNKDAAKLERLLALVAGEGATLERLLGLTDNDAAVLERILKASDDAAQAERLLLAAKGDAVLLDQLLTKAGAARGANDGAKRVETLIQRAEEKSLALVESALDKAADKSEDLDRLTETTGWLGKGDLTLTPQEAGAVDDFLRTAAENEPSITKELEAIRGKINGAEFEGFANRLKGEDSLKRKVATALREDPKRSLERALNNIKDAVRYTLRMPADDYALGAQRALDELQARGFKAIGKDVKNTWPAEGQRPTGYPGINSHWRDPASNQAFELQFHTAESFEAKTVSHKLYEERRLPNVSEADKNRLEREEARIFGEVPVPSGAASVRLSK</sequence>
<feature type="transmembrane region" description="Helical" evidence="3">
    <location>
        <begin position="578"/>
        <end position="597"/>
    </location>
</feature>
<keyword evidence="3" id="KW-0472">Membrane</keyword>
<name>A0ABZ2KQQ6_9BACT</name>
<keyword evidence="3" id="KW-1133">Transmembrane helix</keyword>
<feature type="transmembrane region" description="Helical" evidence="3">
    <location>
        <begin position="524"/>
        <end position="544"/>
    </location>
</feature>
<organism evidence="4 5">
    <name type="scientific">Pendulispora brunnea</name>
    <dbReference type="NCBI Taxonomy" id="2905690"/>
    <lineage>
        <taxon>Bacteria</taxon>
        <taxon>Pseudomonadati</taxon>
        <taxon>Myxococcota</taxon>
        <taxon>Myxococcia</taxon>
        <taxon>Myxococcales</taxon>
        <taxon>Sorangiineae</taxon>
        <taxon>Pendulisporaceae</taxon>
        <taxon>Pendulispora</taxon>
    </lineage>
</organism>
<feature type="coiled-coil region" evidence="1">
    <location>
        <begin position="330"/>
        <end position="357"/>
    </location>
</feature>
<evidence type="ECO:0000256" key="2">
    <source>
        <dbReference type="SAM" id="MobiDB-lite"/>
    </source>
</evidence>
<dbReference type="Proteomes" id="UP001379533">
    <property type="component" value="Chromosome"/>
</dbReference>
<feature type="coiled-coil region" evidence="1">
    <location>
        <begin position="86"/>
        <end position="113"/>
    </location>
</feature>